<dbReference type="Proteomes" id="UP001221208">
    <property type="component" value="Unassembled WGS sequence"/>
</dbReference>
<comment type="caution">
    <text evidence="1">The sequence shown here is derived from an EMBL/GenBank/DDBJ whole genome shotgun (WGS) entry which is preliminary data.</text>
</comment>
<dbReference type="EMBL" id="JAQQXR010000001">
    <property type="protein sequence ID" value="MDC8756411.1"/>
    <property type="molecule type" value="Genomic_DNA"/>
</dbReference>
<evidence type="ECO:0000313" key="1">
    <source>
        <dbReference type="EMBL" id="MDC8756411.1"/>
    </source>
</evidence>
<gene>
    <name evidence="1" type="ORF">OIK44_02280</name>
</gene>
<keyword evidence="2" id="KW-1185">Reference proteome</keyword>
<sequence>MANQIDEVMGLCALCGPDNGQTRVLRQSHFLPKSVYRYLNLSKSENTKLLLRTSKKNRVFSMGKQIVQALLCDTCEGLMSVRGEDYYSKMMLRVDVKNKMPSPAYKILKESLMHLWKTPGNGYGPNMILSIGSNLFRAIDSRQLYHFVIGMFWKSTFDNWEHCSVMPLEASLIEGMRKFLLGGDSLAGYIVRIVPSFWREKHGVVFPGLLKRQPFFSIQQFDFYLENDERQFNRAISIDAVPLFYTIDSMRSESTFQGMSGIYKNAKQTKSAEETQLSWPAE</sequence>
<protein>
    <submittedName>
        <fullName evidence="1">Uncharacterized protein</fullName>
    </submittedName>
</protein>
<evidence type="ECO:0000313" key="2">
    <source>
        <dbReference type="Proteomes" id="UP001221208"/>
    </source>
</evidence>
<proteinExistence type="predicted"/>
<organism evidence="1 2">
    <name type="scientific">Janthinobacterium fluminis</name>
    <dbReference type="NCBI Taxonomy" id="2987524"/>
    <lineage>
        <taxon>Bacteria</taxon>
        <taxon>Pseudomonadati</taxon>
        <taxon>Pseudomonadota</taxon>
        <taxon>Betaproteobacteria</taxon>
        <taxon>Burkholderiales</taxon>
        <taxon>Oxalobacteraceae</taxon>
        <taxon>Janthinobacterium</taxon>
    </lineage>
</organism>
<reference evidence="1 2" key="1">
    <citation type="submission" date="2022-10" db="EMBL/GenBank/DDBJ databases">
        <title>Janthinobacterium sp. hw3 Genome sequencing.</title>
        <authorList>
            <person name="Park S."/>
        </authorList>
    </citation>
    <scope>NUCLEOTIDE SEQUENCE [LARGE SCALE GENOMIC DNA]</scope>
    <source>
        <strain evidence="2">hw3</strain>
    </source>
</reference>
<accession>A0ABT5JV94</accession>
<dbReference type="RefSeq" id="WP_273669039.1">
    <property type="nucleotide sequence ID" value="NZ_JAQQXR010000001.1"/>
</dbReference>
<name>A0ABT5JV94_9BURK</name>